<dbReference type="PANTHER" id="PTHR42693">
    <property type="entry name" value="ARYLSULFATASE FAMILY MEMBER"/>
    <property type="match status" value="1"/>
</dbReference>
<proteinExistence type="inferred from homology"/>
<dbReference type="Proteomes" id="UP001301442">
    <property type="component" value="Chromosome"/>
</dbReference>
<dbReference type="SUPFAM" id="SSF53649">
    <property type="entry name" value="Alkaline phosphatase-like"/>
    <property type="match status" value="1"/>
</dbReference>
<reference evidence="4 5" key="1">
    <citation type="submission" date="2023-09" db="EMBL/GenBank/DDBJ databases">
        <authorList>
            <person name="Qi X."/>
        </authorList>
    </citation>
    <scope>NUCLEOTIDE SEQUENCE [LARGE SCALE GENOMIC DNA]</scope>
    <source>
        <strain evidence="4 5">S1-1</strain>
    </source>
</reference>
<accession>A0ABZ0GKY2</accession>
<dbReference type="Gene3D" id="3.40.720.10">
    <property type="entry name" value="Alkaline Phosphatase, subunit A"/>
    <property type="match status" value="1"/>
</dbReference>
<evidence type="ECO:0000259" key="3">
    <source>
        <dbReference type="Pfam" id="PF00884"/>
    </source>
</evidence>
<evidence type="ECO:0000256" key="2">
    <source>
        <dbReference type="ARBA" id="ARBA00022801"/>
    </source>
</evidence>
<dbReference type="PANTHER" id="PTHR42693:SF53">
    <property type="entry name" value="ENDO-4-O-SULFATASE"/>
    <property type="match status" value="1"/>
</dbReference>
<feature type="domain" description="Sulfatase N-terminal" evidence="3">
    <location>
        <begin position="27"/>
        <end position="377"/>
    </location>
</feature>
<keyword evidence="2" id="KW-0378">Hydrolase</keyword>
<evidence type="ECO:0000313" key="5">
    <source>
        <dbReference type="Proteomes" id="UP001301442"/>
    </source>
</evidence>
<organism evidence="4 5">
    <name type="scientific">Thalassotalea fonticola</name>
    <dbReference type="NCBI Taxonomy" id="3065649"/>
    <lineage>
        <taxon>Bacteria</taxon>
        <taxon>Pseudomonadati</taxon>
        <taxon>Pseudomonadota</taxon>
        <taxon>Gammaproteobacteria</taxon>
        <taxon>Alteromonadales</taxon>
        <taxon>Colwelliaceae</taxon>
        <taxon>Thalassotalea</taxon>
    </lineage>
</organism>
<dbReference type="RefSeq" id="WP_348394842.1">
    <property type="nucleotide sequence ID" value="NZ_CP136600.1"/>
</dbReference>
<evidence type="ECO:0000313" key="4">
    <source>
        <dbReference type="EMBL" id="WOH36028.1"/>
    </source>
</evidence>
<dbReference type="InterPro" id="IPR017850">
    <property type="entry name" value="Alkaline_phosphatase_core_sf"/>
</dbReference>
<dbReference type="Pfam" id="PF00884">
    <property type="entry name" value="Sulfatase"/>
    <property type="match status" value="1"/>
</dbReference>
<dbReference type="InterPro" id="IPR000917">
    <property type="entry name" value="Sulfatase_N"/>
</dbReference>
<dbReference type="InterPro" id="IPR050738">
    <property type="entry name" value="Sulfatase"/>
</dbReference>
<sequence>MFSACSAASSKQVFQQEERSAGEQSKPNILLIVGDDHGYGDLGSTGFNSDVNTPNLDKLANNGIRFTQAYATSPICNTSRAGLITGRYTQRFGGYWYGGNGLEQATEQTLAETLKAQSYATGYVGKFHFGTSHQPGSRNFPTDHGFDSFYGFSGGRKHYLIHNQAAENAFQQSRKAHNKKGEGLEMGPVWLNDSKVDQQGFSTELIGQHANQFIVENKTKPFFLQVSFNAIHNFTHQLPAAYLKQQGLKGYHDWDPATENFRDWYVGGRYPNNPEGRAHYLGQLHFLDVEIGKLLAQLEQQGLMDNTIVVYVGDNGGSTPIYANNGPLRGSKYTLYEGGIRIPMIIYGGKGYQQGQVVTDVVSAMDIYPTVLSAAGIEIPDFLDGQDITPLIASTSDTAVDNNLAARTLIWDSGHEIAVRSGKWKYRAAFDDYYAVKQMVDLELGEYLYDLDADPGESNNIIANYPKVVAQLKAQYQRWAKANVEPKKLSKITKANRLKAGL</sequence>
<protein>
    <submittedName>
        <fullName evidence="4">Sulfatase-like hydrolase/transferase</fullName>
    </submittedName>
</protein>
<gene>
    <name evidence="4" type="ORF">RI844_11665</name>
</gene>
<dbReference type="Gene3D" id="3.30.1120.10">
    <property type="match status" value="1"/>
</dbReference>
<comment type="similarity">
    <text evidence="1">Belongs to the sulfatase family.</text>
</comment>
<evidence type="ECO:0000256" key="1">
    <source>
        <dbReference type="ARBA" id="ARBA00008779"/>
    </source>
</evidence>
<dbReference type="EMBL" id="CP136600">
    <property type="protein sequence ID" value="WOH36028.1"/>
    <property type="molecule type" value="Genomic_DNA"/>
</dbReference>
<keyword evidence="5" id="KW-1185">Reference proteome</keyword>
<name>A0ABZ0GKY2_9GAMM</name>